<proteinExistence type="predicted"/>
<dbReference type="Pfam" id="PF01497">
    <property type="entry name" value="Peripla_BP_2"/>
    <property type="match status" value="1"/>
</dbReference>
<dbReference type="Gene3D" id="3.40.50.1980">
    <property type="entry name" value="Nitrogenase molybdenum iron protein domain"/>
    <property type="match status" value="2"/>
</dbReference>
<sequence>MKRLFILLWTLLFTFSFSVAQARSITDALGRQIAIPERVTHVLCSGSGCLRLLSYLEGQTFAVAADEMETRYEKFTARPYALAYPEFKKLPQCGEIRGHDNPEHILMLSPAPQVIFKTVSSHQGTEPDKLQKKTGIPVIAIHYGNLDSRREELFQSLRIIGEVIDKQQRAEDVVSFIQTRIADLKKRTAHIPDSKRPRTFVGGVAYRGPHGYQSTEPGYPPFAFVGAKNLAAEGCAGKALSKHASVAKEKILAWDPDVLFLDLSTLQMEATASGLYELKNDPAYQSLTAVQKNRVYGVLPYNWYSKNYGSILANAYYAGKILYPEEFADINPAHQADEIFRFLVGAPVFERMNSAFSNLAFSRITVSNNGK</sequence>
<organism evidence="3 4">
    <name type="scientific">Desulfobaculum bizertense DSM 18034</name>
    <dbReference type="NCBI Taxonomy" id="1121442"/>
    <lineage>
        <taxon>Bacteria</taxon>
        <taxon>Pseudomonadati</taxon>
        <taxon>Thermodesulfobacteriota</taxon>
        <taxon>Desulfovibrionia</taxon>
        <taxon>Desulfovibrionales</taxon>
        <taxon>Desulfovibrionaceae</taxon>
        <taxon>Desulfobaculum</taxon>
    </lineage>
</organism>
<keyword evidence="4" id="KW-1185">Reference proteome</keyword>
<dbReference type="EMBL" id="FUYA01000002">
    <property type="protein sequence ID" value="SKA67052.1"/>
    <property type="molecule type" value="Genomic_DNA"/>
</dbReference>
<dbReference type="PANTHER" id="PTHR30535">
    <property type="entry name" value="VITAMIN B12-BINDING PROTEIN"/>
    <property type="match status" value="1"/>
</dbReference>
<protein>
    <submittedName>
        <fullName evidence="3">Iron complex transport system substrate-binding protein</fullName>
    </submittedName>
</protein>
<dbReference type="STRING" id="1121442.SAMN02745702_00750"/>
<evidence type="ECO:0000313" key="4">
    <source>
        <dbReference type="Proteomes" id="UP000189733"/>
    </source>
</evidence>
<dbReference type="CDD" id="cd01147">
    <property type="entry name" value="HemV-2"/>
    <property type="match status" value="1"/>
</dbReference>
<name>A0A1T4VPY0_9BACT</name>
<dbReference type="InterPro" id="IPR002491">
    <property type="entry name" value="ABC_transptr_periplasmic_BD"/>
</dbReference>
<keyword evidence="1" id="KW-0732">Signal</keyword>
<dbReference type="Proteomes" id="UP000189733">
    <property type="component" value="Unassembled WGS sequence"/>
</dbReference>
<accession>A0A1T4VPY0</accession>
<feature type="signal peptide" evidence="1">
    <location>
        <begin position="1"/>
        <end position="22"/>
    </location>
</feature>
<dbReference type="PANTHER" id="PTHR30535:SF34">
    <property type="entry name" value="MOLYBDATE-BINDING PROTEIN MOLA"/>
    <property type="match status" value="1"/>
</dbReference>
<evidence type="ECO:0000313" key="3">
    <source>
        <dbReference type="EMBL" id="SKA67052.1"/>
    </source>
</evidence>
<dbReference type="RefSeq" id="WP_078684060.1">
    <property type="nucleotide sequence ID" value="NZ_FUYA01000002.1"/>
</dbReference>
<dbReference type="SUPFAM" id="SSF53807">
    <property type="entry name" value="Helical backbone' metal receptor"/>
    <property type="match status" value="1"/>
</dbReference>
<feature type="chain" id="PRO_5012527025" evidence="1">
    <location>
        <begin position="23"/>
        <end position="371"/>
    </location>
</feature>
<feature type="domain" description="Fe/B12 periplasmic-binding" evidence="2">
    <location>
        <begin position="41"/>
        <end position="326"/>
    </location>
</feature>
<dbReference type="InterPro" id="IPR050902">
    <property type="entry name" value="ABC_Transporter_SBP"/>
</dbReference>
<dbReference type="OrthoDB" id="9775594at2"/>
<evidence type="ECO:0000259" key="2">
    <source>
        <dbReference type="PROSITE" id="PS50983"/>
    </source>
</evidence>
<dbReference type="PROSITE" id="PS50983">
    <property type="entry name" value="FE_B12_PBP"/>
    <property type="match status" value="1"/>
</dbReference>
<dbReference type="AlphaFoldDB" id="A0A1T4VPY0"/>
<reference evidence="3 4" key="1">
    <citation type="submission" date="2017-02" db="EMBL/GenBank/DDBJ databases">
        <authorList>
            <person name="Peterson S.W."/>
        </authorList>
    </citation>
    <scope>NUCLEOTIDE SEQUENCE [LARGE SCALE GENOMIC DNA]</scope>
    <source>
        <strain evidence="3 4">DSM 18034</strain>
    </source>
</reference>
<evidence type="ECO:0000256" key="1">
    <source>
        <dbReference type="SAM" id="SignalP"/>
    </source>
</evidence>
<gene>
    <name evidence="3" type="ORF">SAMN02745702_00750</name>
</gene>